<evidence type="ECO:0000313" key="2">
    <source>
        <dbReference type="EMBL" id="GAA2725979.1"/>
    </source>
</evidence>
<organism evidence="2 3">
    <name type="scientific">Streptomyces luteosporeus</name>
    <dbReference type="NCBI Taxonomy" id="173856"/>
    <lineage>
        <taxon>Bacteria</taxon>
        <taxon>Bacillati</taxon>
        <taxon>Actinomycetota</taxon>
        <taxon>Actinomycetes</taxon>
        <taxon>Kitasatosporales</taxon>
        <taxon>Streptomycetaceae</taxon>
        <taxon>Streptomyces</taxon>
    </lineage>
</organism>
<protein>
    <submittedName>
        <fullName evidence="2">Uncharacterized protein</fullName>
    </submittedName>
</protein>
<dbReference type="Proteomes" id="UP001500886">
    <property type="component" value="Unassembled WGS sequence"/>
</dbReference>
<proteinExistence type="predicted"/>
<evidence type="ECO:0000256" key="1">
    <source>
        <dbReference type="SAM" id="MobiDB-lite"/>
    </source>
</evidence>
<sequence>MRDSTVFLDGASYTGPGPGLRTETRGRAMITYLTDVRGERIVVVQVSWFG</sequence>
<name>A0ABN3U775_9ACTN</name>
<dbReference type="RefSeq" id="WP_344439893.1">
    <property type="nucleotide sequence ID" value="NZ_BAAASL010000033.1"/>
</dbReference>
<feature type="region of interest" description="Disordered" evidence="1">
    <location>
        <begin position="1"/>
        <end position="20"/>
    </location>
</feature>
<accession>A0ABN3U775</accession>
<reference evidence="2 3" key="1">
    <citation type="journal article" date="2019" name="Int. J. Syst. Evol. Microbiol.">
        <title>The Global Catalogue of Microorganisms (GCM) 10K type strain sequencing project: providing services to taxonomists for standard genome sequencing and annotation.</title>
        <authorList>
            <consortium name="The Broad Institute Genomics Platform"/>
            <consortium name="The Broad Institute Genome Sequencing Center for Infectious Disease"/>
            <person name="Wu L."/>
            <person name="Ma J."/>
        </authorList>
    </citation>
    <scope>NUCLEOTIDE SEQUENCE [LARGE SCALE GENOMIC DNA]</scope>
    <source>
        <strain evidence="2 3">JCM 4542</strain>
    </source>
</reference>
<gene>
    <name evidence="2" type="ORF">GCM10010315_59220</name>
</gene>
<comment type="caution">
    <text evidence="2">The sequence shown here is derived from an EMBL/GenBank/DDBJ whole genome shotgun (WGS) entry which is preliminary data.</text>
</comment>
<keyword evidence="3" id="KW-1185">Reference proteome</keyword>
<dbReference type="EMBL" id="BAAASL010000033">
    <property type="protein sequence ID" value="GAA2725979.1"/>
    <property type="molecule type" value="Genomic_DNA"/>
</dbReference>
<evidence type="ECO:0000313" key="3">
    <source>
        <dbReference type="Proteomes" id="UP001500886"/>
    </source>
</evidence>